<dbReference type="Gene3D" id="3.40.190.10">
    <property type="entry name" value="Periplasmic binding protein-like II"/>
    <property type="match status" value="1"/>
</dbReference>
<dbReference type="PANTHER" id="PTHR30290">
    <property type="entry name" value="PERIPLASMIC BINDING COMPONENT OF ABC TRANSPORTER"/>
    <property type="match status" value="1"/>
</dbReference>
<evidence type="ECO:0000256" key="1">
    <source>
        <dbReference type="ARBA" id="ARBA00004196"/>
    </source>
</evidence>
<dbReference type="STRING" id="1423781.FD06_GL001249"/>
<dbReference type="SUPFAM" id="SSF53850">
    <property type="entry name" value="Periplasmic binding protein-like II"/>
    <property type="match status" value="1"/>
</dbReference>
<keyword evidence="9" id="KW-1185">Reference proteome</keyword>
<dbReference type="Gene3D" id="3.90.76.10">
    <property type="entry name" value="Dipeptide-binding Protein, Domain 1"/>
    <property type="match status" value="1"/>
</dbReference>
<dbReference type="GO" id="GO:0015833">
    <property type="term" value="P:peptide transport"/>
    <property type="evidence" value="ECO:0007669"/>
    <property type="project" value="UniProtKB-KW"/>
</dbReference>
<evidence type="ECO:0000313" key="9">
    <source>
        <dbReference type="Proteomes" id="UP000052012"/>
    </source>
</evidence>
<keyword evidence="4 6" id="KW-0732">Signal</keyword>
<accession>A0A0R2ARA1</accession>
<evidence type="ECO:0000259" key="7">
    <source>
        <dbReference type="Pfam" id="PF00496"/>
    </source>
</evidence>
<dbReference type="AlphaFoldDB" id="A0A0R2ARA1"/>
<dbReference type="PIRSF" id="PIRSF002741">
    <property type="entry name" value="MppA"/>
    <property type="match status" value="1"/>
</dbReference>
<evidence type="ECO:0000256" key="3">
    <source>
        <dbReference type="ARBA" id="ARBA00022448"/>
    </source>
</evidence>
<feature type="signal peptide" evidence="6">
    <location>
        <begin position="1"/>
        <end position="31"/>
    </location>
</feature>
<dbReference type="PANTHER" id="PTHR30290:SF10">
    <property type="entry name" value="PERIPLASMIC OLIGOPEPTIDE-BINDING PROTEIN-RELATED"/>
    <property type="match status" value="1"/>
</dbReference>
<dbReference type="PATRIC" id="fig|1423781.4.peg.1294"/>
<dbReference type="Gene3D" id="3.10.105.10">
    <property type="entry name" value="Dipeptide-binding Protein, Domain 3"/>
    <property type="match status" value="1"/>
</dbReference>
<evidence type="ECO:0000256" key="6">
    <source>
        <dbReference type="SAM" id="SignalP"/>
    </source>
</evidence>
<dbReference type="GO" id="GO:1904680">
    <property type="term" value="F:peptide transmembrane transporter activity"/>
    <property type="evidence" value="ECO:0007669"/>
    <property type="project" value="TreeGrafter"/>
</dbReference>
<comment type="similarity">
    <text evidence="2">Belongs to the bacterial solute-binding protein 5 family.</text>
</comment>
<protein>
    <submittedName>
        <fullName evidence="8">Peptide ABC superfamily ATP binding cassette transporter, binding protein</fullName>
    </submittedName>
</protein>
<dbReference type="InterPro" id="IPR039424">
    <property type="entry name" value="SBP_5"/>
</dbReference>
<dbReference type="Proteomes" id="UP000052012">
    <property type="component" value="Unassembled WGS sequence"/>
</dbReference>
<dbReference type="PROSITE" id="PS51257">
    <property type="entry name" value="PROKAR_LIPOPROTEIN"/>
    <property type="match status" value="1"/>
</dbReference>
<comment type="caution">
    <text evidence="8">The sequence shown here is derived from an EMBL/GenBank/DDBJ whole genome shotgun (WGS) entry which is preliminary data.</text>
</comment>
<gene>
    <name evidence="8" type="ORF">FD06_GL001249</name>
</gene>
<reference evidence="8 9" key="1">
    <citation type="journal article" date="2015" name="Genome Announc.">
        <title>Expanding the biotechnology potential of lactobacilli through comparative genomics of 213 strains and associated genera.</title>
        <authorList>
            <person name="Sun Z."/>
            <person name="Harris H.M."/>
            <person name="McCann A."/>
            <person name="Guo C."/>
            <person name="Argimon S."/>
            <person name="Zhang W."/>
            <person name="Yang X."/>
            <person name="Jeffery I.B."/>
            <person name="Cooney J.C."/>
            <person name="Kagawa T.F."/>
            <person name="Liu W."/>
            <person name="Song Y."/>
            <person name="Salvetti E."/>
            <person name="Wrobel A."/>
            <person name="Rasinkangas P."/>
            <person name="Parkhill J."/>
            <person name="Rea M.C."/>
            <person name="O'Sullivan O."/>
            <person name="Ritari J."/>
            <person name="Douillard F.P."/>
            <person name="Paul Ross R."/>
            <person name="Yang R."/>
            <person name="Briner A.E."/>
            <person name="Felis G.E."/>
            <person name="de Vos W.M."/>
            <person name="Barrangou R."/>
            <person name="Klaenhammer T.R."/>
            <person name="Caufield P.W."/>
            <person name="Cui Y."/>
            <person name="Zhang H."/>
            <person name="O'Toole P.W."/>
        </authorList>
    </citation>
    <scope>NUCLEOTIDE SEQUENCE [LARGE SCALE GENOMIC DNA]</scope>
    <source>
        <strain evidence="8 9">DSM 23829</strain>
    </source>
</reference>
<dbReference type="CDD" id="cd08504">
    <property type="entry name" value="PBP2_OppA"/>
    <property type="match status" value="1"/>
</dbReference>
<keyword evidence="3" id="KW-0813">Transport</keyword>
<comment type="subcellular location">
    <subcellularLocation>
        <location evidence="1">Cell envelope</location>
    </subcellularLocation>
</comment>
<feature type="chain" id="PRO_5038850257" evidence="6">
    <location>
        <begin position="32"/>
        <end position="549"/>
    </location>
</feature>
<dbReference type="FunFam" id="3.10.105.10:FF:000001">
    <property type="entry name" value="Oligopeptide ABC transporter, oligopeptide-binding protein"/>
    <property type="match status" value="1"/>
</dbReference>
<dbReference type="EMBL" id="AYYQ01000029">
    <property type="protein sequence ID" value="KRM68228.1"/>
    <property type="molecule type" value="Genomic_DNA"/>
</dbReference>
<evidence type="ECO:0000256" key="2">
    <source>
        <dbReference type="ARBA" id="ARBA00005695"/>
    </source>
</evidence>
<evidence type="ECO:0000256" key="5">
    <source>
        <dbReference type="ARBA" id="ARBA00022856"/>
    </source>
</evidence>
<organism evidence="8 9">
    <name type="scientific">Apilactobacillus ozensis DSM 23829 = JCM 17196</name>
    <dbReference type="NCBI Taxonomy" id="1423781"/>
    <lineage>
        <taxon>Bacteria</taxon>
        <taxon>Bacillati</taxon>
        <taxon>Bacillota</taxon>
        <taxon>Bacilli</taxon>
        <taxon>Lactobacillales</taxon>
        <taxon>Lactobacillaceae</taxon>
        <taxon>Apilactobacillus</taxon>
    </lineage>
</organism>
<proteinExistence type="inferred from homology"/>
<evidence type="ECO:0000256" key="4">
    <source>
        <dbReference type="ARBA" id="ARBA00022729"/>
    </source>
</evidence>
<feature type="domain" description="Solute-binding protein family 5" evidence="7">
    <location>
        <begin position="85"/>
        <end position="469"/>
    </location>
</feature>
<dbReference type="FunFam" id="3.90.76.10:FF:000001">
    <property type="entry name" value="Oligopeptide ABC transporter substrate-binding protein"/>
    <property type="match status" value="1"/>
</dbReference>
<dbReference type="InterPro" id="IPR000914">
    <property type="entry name" value="SBP_5_dom"/>
</dbReference>
<dbReference type="InterPro" id="IPR030678">
    <property type="entry name" value="Peptide/Ni-bd"/>
</dbReference>
<sequence length="549" mass="60685">MKIKKGGVYFMKLSSVVKLSTVGLSSALLLAACGNSSQESKSKTIQWQESANLPTLDVSKATDHVSAETLSNSNEGLLNSAKDSKVAPGVAESYKVSKDGKTYTFNLRHSKWSDGKPVTAKDFVYGWQRSVAPKTASQYSYLFDHVKNATEISQNKAPVSSLGVKADGDYKLVVTLSKPQSYFKYLVTMTPFFPQSESAVKKFGSAYGTNSSSMIYNGPFKVTGWTGTNDSWTLTRNKEYWNNKATKIDGVKFNVQKTPSTALNEYQSGKLDAIKLVGAQQVGQYKNSKEFHNEKTASTFYLELNQKKDPAFRNVNIRKALSLAINRQQFTKNTLGDGSLPAVGYVSPGLASLKGKDFTNDAYVKSGVDYNMAEAKKLWAKGLKEVGKKNLNVSLLSDDTAAGKNTTEYLQTQFEQLPGLKVTNQNLPFKSRLSRSQNGQFDMVVSAWNGDFPDPITFLTLFTSDNSYNNGKWKNAEYDKLVQNAEGQDANNTDKRWNDMVQAEKTLMNDQGIIPIYHQAQPYAINSRVQGVQFYPTGSGLDFRNASVK</sequence>
<dbReference type="GO" id="GO:0030288">
    <property type="term" value="C:outer membrane-bounded periplasmic space"/>
    <property type="evidence" value="ECO:0007669"/>
    <property type="project" value="UniProtKB-ARBA"/>
</dbReference>
<evidence type="ECO:0000313" key="8">
    <source>
        <dbReference type="EMBL" id="KRM68228.1"/>
    </source>
</evidence>
<name>A0A0R2ARA1_9LACO</name>
<keyword evidence="5" id="KW-0653">Protein transport</keyword>
<dbReference type="Pfam" id="PF00496">
    <property type="entry name" value="SBP_bac_5"/>
    <property type="match status" value="1"/>
</dbReference>
<keyword evidence="5" id="KW-0571">Peptide transport</keyword>
<dbReference type="GO" id="GO:0043190">
    <property type="term" value="C:ATP-binding cassette (ABC) transporter complex"/>
    <property type="evidence" value="ECO:0007669"/>
    <property type="project" value="InterPro"/>
</dbReference>